<protein>
    <recommendedName>
        <fullName evidence="5">F-box domain-containing protein</fullName>
    </recommendedName>
</protein>
<dbReference type="InterPro" id="IPR032675">
    <property type="entry name" value="LRR_dom_sf"/>
</dbReference>
<feature type="domain" description="F-box" evidence="1">
    <location>
        <begin position="17"/>
        <end position="57"/>
    </location>
</feature>
<keyword evidence="4" id="KW-1185">Reference proteome</keyword>
<evidence type="ECO:0000259" key="2">
    <source>
        <dbReference type="SMART" id="SM00579"/>
    </source>
</evidence>
<dbReference type="SUPFAM" id="SSF52047">
    <property type="entry name" value="RNI-like"/>
    <property type="match status" value="1"/>
</dbReference>
<evidence type="ECO:0000313" key="3">
    <source>
        <dbReference type="EMBL" id="ESQ37514.1"/>
    </source>
</evidence>
<dbReference type="STRING" id="72664.V4L1L4"/>
<dbReference type="Gramene" id="ESQ37514">
    <property type="protein sequence ID" value="ESQ37514"/>
    <property type="gene ID" value="EUTSA_v10002546mg"/>
</dbReference>
<dbReference type="SMART" id="SM00579">
    <property type="entry name" value="FBD"/>
    <property type="match status" value="1"/>
</dbReference>
<dbReference type="PANTHER" id="PTHR31293:SF16">
    <property type="entry name" value="RNI-LIKE SUPERFAMILY PROTEIN"/>
    <property type="match status" value="1"/>
</dbReference>
<feature type="domain" description="FBD" evidence="2">
    <location>
        <begin position="334"/>
        <end position="409"/>
    </location>
</feature>
<dbReference type="InterPro" id="IPR036047">
    <property type="entry name" value="F-box-like_dom_sf"/>
</dbReference>
<dbReference type="InterPro" id="IPR055294">
    <property type="entry name" value="FBL60-like"/>
</dbReference>
<dbReference type="PANTHER" id="PTHR31293">
    <property type="entry name" value="RNI-LIKE SUPERFAMILY PROTEIN"/>
    <property type="match status" value="1"/>
</dbReference>
<dbReference type="SMART" id="SM00256">
    <property type="entry name" value="FBOX"/>
    <property type="match status" value="1"/>
</dbReference>
<dbReference type="Gene3D" id="1.20.1280.50">
    <property type="match status" value="1"/>
</dbReference>
<organism evidence="3 4">
    <name type="scientific">Eutrema salsugineum</name>
    <name type="common">Saltwater cress</name>
    <name type="synonym">Sisymbrium salsugineum</name>
    <dbReference type="NCBI Taxonomy" id="72664"/>
    <lineage>
        <taxon>Eukaryota</taxon>
        <taxon>Viridiplantae</taxon>
        <taxon>Streptophyta</taxon>
        <taxon>Embryophyta</taxon>
        <taxon>Tracheophyta</taxon>
        <taxon>Spermatophyta</taxon>
        <taxon>Magnoliopsida</taxon>
        <taxon>eudicotyledons</taxon>
        <taxon>Gunneridae</taxon>
        <taxon>Pentapetalae</taxon>
        <taxon>rosids</taxon>
        <taxon>malvids</taxon>
        <taxon>Brassicales</taxon>
        <taxon>Brassicaceae</taxon>
        <taxon>Eutremeae</taxon>
        <taxon>Eutrema</taxon>
    </lineage>
</organism>
<dbReference type="InterPro" id="IPR001810">
    <property type="entry name" value="F-box_dom"/>
</dbReference>
<evidence type="ECO:0000259" key="1">
    <source>
        <dbReference type="SMART" id="SM00256"/>
    </source>
</evidence>
<dbReference type="KEGG" id="eus:EUTSA_v10002546mg"/>
<sequence length="414" mass="46962">MKSKKKNIGAKDKISNLPEALICHILSFLPIEDSALTSVLSKKWRYLFAYRPNLDFFDGSCGHGVKPDYVKDWILNVLERGVSDLDLDVTLDGGRDNRLPSKVFESKSLVSLRIESGNVYGIDVEDVFLPKLKTLYINKVMLGNCDDCFHKITSGCHVLEELALIKVYSDIWNRSVSSKTLKRLTLSCIDYDKSPDSVSFDTPNVVFLEYSDYVAGKYPKVEFGLLVEASIDLGMTSDQYAHASYVDLVGNATDFLMGIRNVQILYLSCDTIEVLTFCCEPIPVFNNMIQLTIQTHRKSGWESLPALLKNCPNLETLVFEGLQHKDTVKWEIHTCLSSSPVKVLKIVRFGETGIENQIEKIKYFLETMPRLEQLIIYYDTCIDDDLIKLSRQLKNCPTVSSPKCEIQVISYDHM</sequence>
<proteinExistence type="predicted"/>
<dbReference type="Pfam" id="PF00646">
    <property type="entry name" value="F-box"/>
    <property type="match status" value="1"/>
</dbReference>
<gene>
    <name evidence="3" type="ORF">EUTSA_v10002546mg</name>
</gene>
<dbReference type="AlphaFoldDB" id="V4L1L4"/>
<dbReference type="Proteomes" id="UP000030689">
    <property type="component" value="Unassembled WGS sequence"/>
</dbReference>
<evidence type="ECO:0008006" key="5">
    <source>
        <dbReference type="Google" id="ProtNLM"/>
    </source>
</evidence>
<accession>V4L1L4</accession>
<dbReference type="InterPro" id="IPR006566">
    <property type="entry name" value="FBD"/>
</dbReference>
<dbReference type="Pfam" id="PF24758">
    <property type="entry name" value="LRR_At5g56370"/>
    <property type="match status" value="1"/>
</dbReference>
<dbReference type="InterPro" id="IPR055411">
    <property type="entry name" value="LRR_FXL15/At3g58940/PEG3-like"/>
</dbReference>
<dbReference type="SUPFAM" id="SSF81383">
    <property type="entry name" value="F-box domain"/>
    <property type="match status" value="1"/>
</dbReference>
<dbReference type="InterPro" id="IPR053781">
    <property type="entry name" value="F-box_AtFBL13-like"/>
</dbReference>
<reference evidence="3 4" key="1">
    <citation type="journal article" date="2013" name="Front. Plant Sci.">
        <title>The Reference Genome of the Halophytic Plant Eutrema salsugineum.</title>
        <authorList>
            <person name="Yang R."/>
            <person name="Jarvis D.E."/>
            <person name="Chen H."/>
            <person name="Beilstein M.A."/>
            <person name="Grimwood J."/>
            <person name="Jenkins J."/>
            <person name="Shu S."/>
            <person name="Prochnik S."/>
            <person name="Xin M."/>
            <person name="Ma C."/>
            <person name="Schmutz J."/>
            <person name="Wing R.A."/>
            <person name="Mitchell-Olds T."/>
            <person name="Schumaker K.S."/>
            <person name="Wang X."/>
        </authorList>
    </citation>
    <scope>NUCLEOTIDE SEQUENCE [LARGE SCALE GENOMIC DNA]</scope>
</reference>
<dbReference type="CDD" id="cd22160">
    <property type="entry name" value="F-box_AtFBL13-like"/>
    <property type="match status" value="1"/>
</dbReference>
<evidence type="ECO:0000313" key="4">
    <source>
        <dbReference type="Proteomes" id="UP000030689"/>
    </source>
</evidence>
<name>V4L1L4_EUTSA</name>
<dbReference type="EMBL" id="KI517609">
    <property type="protein sequence ID" value="ESQ37514.1"/>
    <property type="molecule type" value="Genomic_DNA"/>
</dbReference>
<dbReference type="eggNOG" id="KOG0017">
    <property type="taxonomic scope" value="Eukaryota"/>
</dbReference>
<dbReference type="OMA" id="NKVMLGN"/>
<dbReference type="Gene3D" id="3.80.10.10">
    <property type="entry name" value="Ribonuclease Inhibitor"/>
    <property type="match status" value="1"/>
</dbReference>